<organism evidence="1 2">
    <name type="scientific">Dendrothele bispora (strain CBS 962.96)</name>
    <dbReference type="NCBI Taxonomy" id="1314807"/>
    <lineage>
        <taxon>Eukaryota</taxon>
        <taxon>Fungi</taxon>
        <taxon>Dikarya</taxon>
        <taxon>Basidiomycota</taxon>
        <taxon>Agaricomycotina</taxon>
        <taxon>Agaricomycetes</taxon>
        <taxon>Agaricomycetidae</taxon>
        <taxon>Agaricales</taxon>
        <taxon>Agaricales incertae sedis</taxon>
        <taxon>Dendrothele</taxon>
    </lineage>
</organism>
<accession>A0A4S8KWM6</accession>
<reference evidence="1 2" key="1">
    <citation type="journal article" date="2019" name="Nat. Ecol. Evol.">
        <title>Megaphylogeny resolves global patterns of mushroom evolution.</title>
        <authorList>
            <person name="Varga T."/>
            <person name="Krizsan K."/>
            <person name="Foldi C."/>
            <person name="Dima B."/>
            <person name="Sanchez-Garcia M."/>
            <person name="Sanchez-Ramirez S."/>
            <person name="Szollosi G.J."/>
            <person name="Szarkandi J.G."/>
            <person name="Papp V."/>
            <person name="Albert L."/>
            <person name="Andreopoulos W."/>
            <person name="Angelini C."/>
            <person name="Antonin V."/>
            <person name="Barry K.W."/>
            <person name="Bougher N.L."/>
            <person name="Buchanan P."/>
            <person name="Buyck B."/>
            <person name="Bense V."/>
            <person name="Catcheside P."/>
            <person name="Chovatia M."/>
            <person name="Cooper J."/>
            <person name="Damon W."/>
            <person name="Desjardin D."/>
            <person name="Finy P."/>
            <person name="Geml J."/>
            <person name="Haridas S."/>
            <person name="Hughes K."/>
            <person name="Justo A."/>
            <person name="Karasinski D."/>
            <person name="Kautmanova I."/>
            <person name="Kiss B."/>
            <person name="Kocsube S."/>
            <person name="Kotiranta H."/>
            <person name="LaButti K.M."/>
            <person name="Lechner B.E."/>
            <person name="Liimatainen K."/>
            <person name="Lipzen A."/>
            <person name="Lukacs Z."/>
            <person name="Mihaltcheva S."/>
            <person name="Morgado L.N."/>
            <person name="Niskanen T."/>
            <person name="Noordeloos M.E."/>
            <person name="Ohm R.A."/>
            <person name="Ortiz-Santana B."/>
            <person name="Ovrebo C."/>
            <person name="Racz N."/>
            <person name="Riley R."/>
            <person name="Savchenko A."/>
            <person name="Shiryaev A."/>
            <person name="Soop K."/>
            <person name="Spirin V."/>
            <person name="Szebenyi C."/>
            <person name="Tomsovsky M."/>
            <person name="Tulloss R.E."/>
            <person name="Uehling J."/>
            <person name="Grigoriev I.V."/>
            <person name="Vagvolgyi C."/>
            <person name="Papp T."/>
            <person name="Martin F.M."/>
            <person name="Miettinen O."/>
            <person name="Hibbett D.S."/>
            <person name="Nagy L.G."/>
        </authorList>
    </citation>
    <scope>NUCLEOTIDE SEQUENCE [LARGE SCALE GENOMIC DNA]</scope>
    <source>
        <strain evidence="1 2">CBS 962.96</strain>
    </source>
</reference>
<name>A0A4S8KWM6_DENBC</name>
<keyword evidence="2" id="KW-1185">Reference proteome</keyword>
<evidence type="ECO:0000313" key="1">
    <source>
        <dbReference type="EMBL" id="THU80384.1"/>
    </source>
</evidence>
<dbReference type="Proteomes" id="UP000297245">
    <property type="component" value="Unassembled WGS sequence"/>
</dbReference>
<protein>
    <submittedName>
        <fullName evidence="1">Uncharacterized protein</fullName>
    </submittedName>
</protein>
<evidence type="ECO:0000313" key="2">
    <source>
        <dbReference type="Proteomes" id="UP000297245"/>
    </source>
</evidence>
<sequence length="70" mass="8079">MAETFFERYQIQSLYPSGISFDDTVDQQQYRPLDSYIRNRCFDTGRPGPFGPPIIAGVSDLIFAFPEHCR</sequence>
<proteinExistence type="predicted"/>
<dbReference type="AlphaFoldDB" id="A0A4S8KWM6"/>
<dbReference type="EMBL" id="ML179910">
    <property type="protein sequence ID" value="THU80384.1"/>
    <property type="molecule type" value="Genomic_DNA"/>
</dbReference>
<gene>
    <name evidence="1" type="ORF">K435DRAFT_785469</name>
</gene>